<reference evidence="1" key="1">
    <citation type="submission" date="2019-08" db="EMBL/GenBank/DDBJ databases">
        <authorList>
            <person name="Kucharzyk K."/>
            <person name="Murdoch R.W."/>
            <person name="Higgins S."/>
            <person name="Loffler F."/>
        </authorList>
    </citation>
    <scope>NUCLEOTIDE SEQUENCE</scope>
</reference>
<name>A0A645BIE0_9ZZZZ</name>
<sequence length="136" mass="15424">MDIPEGEYVLFPEGSGYFAITADANGRDIINNDNFAYPRYVSVQSGTYMYLHNAKMYPVNASPDITFSNGRYIGYLKVGVDIPTGTYKVKTFGSRGYYAITDRYDNIFANDNFTGDTYITIKDGQYLELNNCYIEK</sequence>
<accession>A0A645BIE0</accession>
<protein>
    <submittedName>
        <fullName evidence="1">Uncharacterized protein</fullName>
    </submittedName>
</protein>
<proteinExistence type="predicted"/>
<evidence type="ECO:0000313" key="1">
    <source>
        <dbReference type="EMBL" id="MPM64848.1"/>
    </source>
</evidence>
<dbReference type="AlphaFoldDB" id="A0A645BIE0"/>
<gene>
    <name evidence="1" type="ORF">SDC9_111739</name>
</gene>
<organism evidence="1">
    <name type="scientific">bioreactor metagenome</name>
    <dbReference type="NCBI Taxonomy" id="1076179"/>
    <lineage>
        <taxon>unclassified sequences</taxon>
        <taxon>metagenomes</taxon>
        <taxon>ecological metagenomes</taxon>
    </lineage>
</organism>
<dbReference type="EMBL" id="VSSQ01020184">
    <property type="protein sequence ID" value="MPM64848.1"/>
    <property type="molecule type" value="Genomic_DNA"/>
</dbReference>
<comment type="caution">
    <text evidence="1">The sequence shown here is derived from an EMBL/GenBank/DDBJ whole genome shotgun (WGS) entry which is preliminary data.</text>
</comment>